<sequence length="639" mass="73298">MAAFSALDPLPARAAEPIIEILELPEAKTLRSLQETPYLSESVSAGKLPPVAERLPATPQVVPRGSAQTVGKQGGSIRTLITREKDIRLLVVYGYARLVAYNEELEIVPDILEKVEIEDGRIFTFYLRKGHKWSDGAPFTTEDFRYYWEDVANNDKLTPSGPTTALTVDGEFPKVEVIDAQVIRYSWSNPNPFFLTQLAGARPLFIFQPSHYLKQFHKKYSDPAQLAKHVDKSNARDWAQMHNRKARQYRFTNPKLPTLQPWVNTVKPPSTRFIAKRNPYYHRVDEFGQQLPYLDEVILSVVSGSLVPAKVGAGESDLQSRGLNFSDYTFLKENDERSGYDVRLWKTVRGSQLALYPNLNSKDPEWRKLFRDVRFRRALSMATNRHEINQVIYYGLTIEGNNTVLPASPLYHQEYRDAWAMYDPEAASALLDEMGLTKRNEEGIRLLPDGREMEIIVETAGENTEEADVLELIHDSWREVGIKVFTKPSQREVLRKRIFAGETLMTMWFGYENGVPTADMSPDEFVPLHQQSYQWPKWGQYHETSGKSGEPVDMPLAQELLELHIDWTMARSKDEREKIWHRILQIHADQVYTIGIVAQVPQPIAVSSELKNVPVDGIYNWEPGAQFGIYRPDRFWLDQ</sequence>
<dbReference type="GO" id="GO:1904680">
    <property type="term" value="F:peptide transmembrane transporter activity"/>
    <property type="evidence" value="ECO:0007669"/>
    <property type="project" value="TreeGrafter"/>
</dbReference>
<dbReference type="GO" id="GO:0015833">
    <property type="term" value="P:peptide transport"/>
    <property type="evidence" value="ECO:0007669"/>
    <property type="project" value="TreeGrafter"/>
</dbReference>
<dbReference type="InterPro" id="IPR000914">
    <property type="entry name" value="SBP_5_dom"/>
</dbReference>
<dbReference type="PANTHER" id="PTHR30290">
    <property type="entry name" value="PERIPLASMIC BINDING COMPONENT OF ABC TRANSPORTER"/>
    <property type="match status" value="1"/>
</dbReference>
<organism evidence="4 5">
    <name type="scientific">Denitrobaculum tricleocarpae</name>
    <dbReference type="NCBI Taxonomy" id="2591009"/>
    <lineage>
        <taxon>Bacteria</taxon>
        <taxon>Pseudomonadati</taxon>
        <taxon>Pseudomonadota</taxon>
        <taxon>Alphaproteobacteria</taxon>
        <taxon>Rhodospirillales</taxon>
        <taxon>Rhodospirillaceae</taxon>
        <taxon>Denitrobaculum</taxon>
    </lineage>
</organism>
<dbReference type="AlphaFoldDB" id="A0A545TPR3"/>
<comment type="subcellular location">
    <subcellularLocation>
        <location evidence="1">Periplasm</location>
    </subcellularLocation>
</comment>
<comment type="caution">
    <text evidence="4">The sequence shown here is derived from an EMBL/GenBank/DDBJ whole genome shotgun (WGS) entry which is preliminary data.</text>
</comment>
<reference evidence="4 5" key="1">
    <citation type="submission" date="2019-06" db="EMBL/GenBank/DDBJ databases">
        <title>Whole genome sequence for Rhodospirillaceae sp. R148.</title>
        <authorList>
            <person name="Wang G."/>
        </authorList>
    </citation>
    <scope>NUCLEOTIDE SEQUENCE [LARGE SCALE GENOMIC DNA]</scope>
    <source>
        <strain evidence="4 5">R148</strain>
    </source>
</reference>
<dbReference type="GO" id="GO:0043190">
    <property type="term" value="C:ATP-binding cassette (ABC) transporter complex"/>
    <property type="evidence" value="ECO:0007669"/>
    <property type="project" value="InterPro"/>
</dbReference>
<evidence type="ECO:0000313" key="4">
    <source>
        <dbReference type="EMBL" id="TQV79215.1"/>
    </source>
</evidence>
<dbReference type="EMBL" id="VHSH01000005">
    <property type="protein sequence ID" value="TQV79215.1"/>
    <property type="molecule type" value="Genomic_DNA"/>
</dbReference>
<evidence type="ECO:0000256" key="2">
    <source>
        <dbReference type="ARBA" id="ARBA00005695"/>
    </source>
</evidence>
<dbReference type="SUPFAM" id="SSF53850">
    <property type="entry name" value="Periplasmic binding protein-like II"/>
    <property type="match status" value="1"/>
</dbReference>
<accession>A0A545TPR3</accession>
<dbReference type="GO" id="GO:0030288">
    <property type="term" value="C:outer membrane-bounded periplasmic space"/>
    <property type="evidence" value="ECO:0007669"/>
    <property type="project" value="UniProtKB-ARBA"/>
</dbReference>
<name>A0A545TPR3_9PROT</name>
<dbReference type="RefSeq" id="WP_142897439.1">
    <property type="nucleotide sequence ID" value="NZ_ML660056.1"/>
</dbReference>
<dbReference type="OrthoDB" id="9803988at2"/>
<dbReference type="Pfam" id="PF00496">
    <property type="entry name" value="SBP_bac_5"/>
    <property type="match status" value="1"/>
</dbReference>
<dbReference type="Gene3D" id="3.40.190.10">
    <property type="entry name" value="Periplasmic binding protein-like II"/>
    <property type="match status" value="1"/>
</dbReference>
<comment type="similarity">
    <text evidence="2">Belongs to the bacterial solute-binding protein 5 family.</text>
</comment>
<dbReference type="PANTHER" id="PTHR30290:SF62">
    <property type="entry name" value="OLIGOPEPTIDE ABC TRANSPORTER, PERIPLASMIC OLIGOPEPTIDE-BINDING PROTEIN"/>
    <property type="match status" value="1"/>
</dbReference>
<dbReference type="Proteomes" id="UP000315252">
    <property type="component" value="Unassembled WGS sequence"/>
</dbReference>
<evidence type="ECO:0000313" key="5">
    <source>
        <dbReference type="Proteomes" id="UP000315252"/>
    </source>
</evidence>
<keyword evidence="5" id="KW-1185">Reference proteome</keyword>
<evidence type="ECO:0000259" key="3">
    <source>
        <dbReference type="Pfam" id="PF00496"/>
    </source>
</evidence>
<dbReference type="CDD" id="cd08500">
    <property type="entry name" value="PBP2_NikA_DppA_OppA_like_4"/>
    <property type="match status" value="1"/>
</dbReference>
<proteinExistence type="inferred from homology"/>
<feature type="domain" description="Solute-binding protein family 5" evidence="3">
    <location>
        <begin position="106"/>
        <end position="519"/>
    </location>
</feature>
<evidence type="ECO:0000256" key="1">
    <source>
        <dbReference type="ARBA" id="ARBA00004418"/>
    </source>
</evidence>
<dbReference type="InterPro" id="IPR039424">
    <property type="entry name" value="SBP_5"/>
</dbReference>
<dbReference type="Gene3D" id="3.10.105.10">
    <property type="entry name" value="Dipeptide-binding Protein, Domain 3"/>
    <property type="match status" value="1"/>
</dbReference>
<protein>
    <submittedName>
        <fullName evidence="4">ABC transporter substrate-binding protein</fullName>
    </submittedName>
</protein>
<gene>
    <name evidence="4" type="ORF">FKG95_16275</name>
</gene>